<dbReference type="EMBL" id="JBBBZM010000404">
    <property type="protein sequence ID" value="KAL0630717.1"/>
    <property type="molecule type" value="Genomic_DNA"/>
</dbReference>
<sequence length="146" mass="16467">MHLLDLLLDRHPEQYGIRTLLHNDDHPCKPILLIALCNKGLQLVADLLNDLLDGSLMLEEYRGVDKNIGLPAPIIRVSKQSEVKRHKLRLTTLNVSTRQLYTYGSKAEKGTVSSAWHCIEITEQRRETMFEGACCQGGNSEEFGPI</sequence>
<name>A0ABR3G4Q1_9PEZI</name>
<evidence type="ECO:0000313" key="2">
    <source>
        <dbReference type="Proteomes" id="UP001447188"/>
    </source>
</evidence>
<proteinExistence type="predicted"/>
<keyword evidence="2" id="KW-1185">Reference proteome</keyword>
<organism evidence="1 2">
    <name type="scientific">Discina gigas</name>
    <dbReference type="NCBI Taxonomy" id="1032678"/>
    <lineage>
        <taxon>Eukaryota</taxon>
        <taxon>Fungi</taxon>
        <taxon>Dikarya</taxon>
        <taxon>Ascomycota</taxon>
        <taxon>Pezizomycotina</taxon>
        <taxon>Pezizomycetes</taxon>
        <taxon>Pezizales</taxon>
        <taxon>Discinaceae</taxon>
        <taxon>Discina</taxon>
    </lineage>
</organism>
<reference evidence="1 2" key="1">
    <citation type="submission" date="2024-02" db="EMBL/GenBank/DDBJ databases">
        <title>Discinaceae phylogenomics.</title>
        <authorList>
            <person name="Dirks A.C."/>
            <person name="James T.Y."/>
        </authorList>
    </citation>
    <scope>NUCLEOTIDE SEQUENCE [LARGE SCALE GENOMIC DNA]</scope>
    <source>
        <strain evidence="1 2">ACD0624</strain>
    </source>
</reference>
<dbReference type="Proteomes" id="UP001447188">
    <property type="component" value="Unassembled WGS sequence"/>
</dbReference>
<feature type="non-terminal residue" evidence="1">
    <location>
        <position position="146"/>
    </location>
</feature>
<accession>A0ABR3G4Q1</accession>
<gene>
    <name evidence="1" type="ORF">Q9L58_010431</name>
</gene>
<protein>
    <submittedName>
        <fullName evidence="1">Uncharacterized protein</fullName>
    </submittedName>
</protein>
<evidence type="ECO:0000313" key="1">
    <source>
        <dbReference type="EMBL" id="KAL0630717.1"/>
    </source>
</evidence>
<comment type="caution">
    <text evidence="1">The sequence shown here is derived from an EMBL/GenBank/DDBJ whole genome shotgun (WGS) entry which is preliminary data.</text>
</comment>